<dbReference type="GO" id="GO:0005886">
    <property type="term" value="C:plasma membrane"/>
    <property type="evidence" value="ECO:0007669"/>
    <property type="project" value="TreeGrafter"/>
</dbReference>
<dbReference type="HOGENOM" id="CLU_033536_0_1_9"/>
<dbReference type="CDD" id="cd04187">
    <property type="entry name" value="DPM1_like_bac"/>
    <property type="match status" value="1"/>
</dbReference>
<dbReference type="eggNOG" id="COG1216">
    <property type="taxonomic scope" value="Bacteria"/>
</dbReference>
<evidence type="ECO:0000256" key="1">
    <source>
        <dbReference type="SAM" id="Phobius"/>
    </source>
</evidence>
<feature type="domain" description="Glycosyltransferase 2-like" evidence="2">
    <location>
        <begin position="7"/>
        <end position="171"/>
    </location>
</feature>
<accession>H3NJ80</accession>
<proteinExistence type="predicted"/>
<keyword evidence="1" id="KW-1133">Transmembrane helix</keyword>
<comment type="caution">
    <text evidence="3">The sequence shown here is derived from an EMBL/GenBank/DDBJ whole genome shotgun (WGS) entry which is preliminary data.</text>
</comment>
<dbReference type="EMBL" id="AGEG01000011">
    <property type="protein sequence ID" value="EHR37012.1"/>
    <property type="molecule type" value="Genomic_DNA"/>
</dbReference>
<dbReference type="SUPFAM" id="SSF53448">
    <property type="entry name" value="Nucleotide-diphospho-sugar transferases"/>
    <property type="match status" value="1"/>
</dbReference>
<dbReference type="AlphaFoldDB" id="H3NJ80"/>
<dbReference type="InterPro" id="IPR029044">
    <property type="entry name" value="Nucleotide-diphossugar_trans"/>
</dbReference>
<dbReference type="InterPro" id="IPR001173">
    <property type="entry name" value="Glyco_trans_2-like"/>
</dbReference>
<dbReference type="Pfam" id="PF00535">
    <property type="entry name" value="Glycos_transf_2"/>
    <property type="match status" value="1"/>
</dbReference>
<keyword evidence="1" id="KW-0472">Membrane</keyword>
<evidence type="ECO:0000313" key="3">
    <source>
        <dbReference type="EMBL" id="EHR37012.1"/>
    </source>
</evidence>
<dbReference type="Proteomes" id="UP000006190">
    <property type="component" value="Unassembled WGS sequence"/>
</dbReference>
<dbReference type="Gene3D" id="3.90.550.10">
    <property type="entry name" value="Spore Coat Polysaccharide Biosynthesis Protein SpsA, Chain A"/>
    <property type="match status" value="1"/>
</dbReference>
<keyword evidence="4" id="KW-1185">Reference proteome</keyword>
<dbReference type="PANTHER" id="PTHR48090:SF8">
    <property type="entry name" value="GLYCOSYLTRANSFERASE CSBB-RELATED"/>
    <property type="match status" value="1"/>
</dbReference>
<organism evidence="3 4">
    <name type="scientific">Facklamia languida CCUG 37842</name>
    <dbReference type="NCBI Taxonomy" id="883113"/>
    <lineage>
        <taxon>Bacteria</taxon>
        <taxon>Bacillati</taxon>
        <taxon>Bacillota</taxon>
        <taxon>Bacilli</taxon>
        <taxon>Lactobacillales</taxon>
        <taxon>Aerococcaceae</taxon>
        <taxon>Facklamia</taxon>
    </lineage>
</organism>
<dbReference type="STRING" id="883113.HMPREF9708_00919"/>
<reference evidence="3 4" key="1">
    <citation type="submission" date="2012-01" db="EMBL/GenBank/DDBJ databases">
        <title>The Genome Sequence of Facklamia languida CCUG 37842.</title>
        <authorList>
            <consortium name="The Broad Institute Genome Sequencing Platform"/>
            <person name="Earl A."/>
            <person name="Ward D."/>
            <person name="Feldgarden M."/>
            <person name="Gevers D."/>
            <person name="Huys G."/>
            <person name="Young S.K."/>
            <person name="Zeng Q."/>
            <person name="Gargeya S."/>
            <person name="Fitzgerald M."/>
            <person name="Haas B."/>
            <person name="Abouelleil A."/>
            <person name="Alvarado L."/>
            <person name="Arachchi H.M."/>
            <person name="Berlin A."/>
            <person name="Chapman S.B."/>
            <person name="Gearin G."/>
            <person name="Goldberg J."/>
            <person name="Griggs A."/>
            <person name="Gujja S."/>
            <person name="Hansen M."/>
            <person name="Heiman D."/>
            <person name="Howarth C."/>
            <person name="Larimer J."/>
            <person name="Lui A."/>
            <person name="MacDonald P.J.P."/>
            <person name="McCowen C."/>
            <person name="Montmayeur A."/>
            <person name="Murphy C."/>
            <person name="Neiman D."/>
            <person name="Pearson M."/>
            <person name="Priest M."/>
            <person name="Roberts A."/>
            <person name="Saif S."/>
            <person name="Shea T."/>
            <person name="Sisk P."/>
            <person name="Stolte C."/>
            <person name="Sykes S."/>
            <person name="Wortman J."/>
            <person name="Nusbaum C."/>
            <person name="Birren B."/>
        </authorList>
    </citation>
    <scope>NUCLEOTIDE SEQUENCE [LARGE SCALE GENOMIC DNA]</scope>
    <source>
        <strain evidence="3 4">CCUG 37842</strain>
    </source>
</reference>
<name>H3NJ80_9LACT</name>
<dbReference type="PATRIC" id="fig|883113.3.peg.913"/>
<dbReference type="RefSeq" id="WP_006309054.1">
    <property type="nucleotide sequence ID" value="NZ_JH601133.1"/>
</dbReference>
<feature type="transmembrane region" description="Helical" evidence="1">
    <location>
        <begin position="224"/>
        <end position="248"/>
    </location>
</feature>
<sequence length="319" mass="35971">MREKVLTVVIPCLNEQETLPKFVKNIISVQGQLPAVEIELLLVNDGSQDLTLSLMRELVQIYPESIEYLSFSRNFGKEAAIYAGLQHAKGEWVAIMDADLQDPPQLLVEMYQVLQDPTVDVVEARRSTREGEPALRSFFANSFYQIFNAISDTQLGTGARDFRMMRREVAQAVVSLQERNRFAKGLFSWVGFNVVSIQYPNVQRLAGKTSWSFRSLWDYAIEGLTSFSTLPLTFATGSGLVLVLWSLIKGVFLLVNSSANPVLEAKQELLVMLAFIGGLQLLCLGILGKYIGKIYREVKERPVYIIKEHHLFKDPQTDS</sequence>
<evidence type="ECO:0000259" key="2">
    <source>
        <dbReference type="Pfam" id="PF00535"/>
    </source>
</evidence>
<dbReference type="PANTHER" id="PTHR48090">
    <property type="entry name" value="UNDECAPRENYL-PHOSPHATE 4-DEOXY-4-FORMAMIDO-L-ARABINOSE TRANSFERASE-RELATED"/>
    <property type="match status" value="1"/>
</dbReference>
<dbReference type="InterPro" id="IPR050256">
    <property type="entry name" value="Glycosyltransferase_2"/>
</dbReference>
<feature type="transmembrane region" description="Helical" evidence="1">
    <location>
        <begin position="268"/>
        <end position="291"/>
    </location>
</feature>
<gene>
    <name evidence="3" type="ORF">HMPREF9708_00919</name>
</gene>
<evidence type="ECO:0000313" key="4">
    <source>
        <dbReference type="Proteomes" id="UP000006190"/>
    </source>
</evidence>
<protein>
    <recommendedName>
        <fullName evidence="2">Glycosyltransferase 2-like domain-containing protein</fullName>
    </recommendedName>
</protein>
<keyword evidence="1" id="KW-0812">Transmembrane</keyword>